<dbReference type="Gene3D" id="2.130.10.30">
    <property type="entry name" value="Regulator of chromosome condensation 1/beta-lactamase-inhibitor protein II"/>
    <property type="match status" value="2"/>
</dbReference>
<keyword evidence="5" id="KW-1185">Reference proteome</keyword>
<dbReference type="PROSITE" id="PS50181">
    <property type="entry name" value="FBOX"/>
    <property type="match status" value="1"/>
</dbReference>
<dbReference type="PANTHER" id="PTHR45982">
    <property type="entry name" value="REGULATOR OF CHROMOSOME CONDENSATION"/>
    <property type="match status" value="1"/>
</dbReference>
<dbReference type="SUPFAM" id="SSF50985">
    <property type="entry name" value="RCC1/BLIP-II"/>
    <property type="match status" value="1"/>
</dbReference>
<dbReference type="InterPro" id="IPR001810">
    <property type="entry name" value="F-box_dom"/>
</dbReference>
<accession>A0AAD9L6V5</accession>
<feature type="region of interest" description="Disordered" evidence="2">
    <location>
        <begin position="103"/>
        <end position="124"/>
    </location>
</feature>
<protein>
    <submittedName>
        <fullName evidence="4">Regulator of chromosome condensation 1/beta-lactamase-inhibitor protein II</fullName>
    </submittedName>
</protein>
<dbReference type="PROSITE" id="PS50012">
    <property type="entry name" value="RCC1_3"/>
    <property type="match status" value="1"/>
</dbReference>
<evidence type="ECO:0000256" key="2">
    <source>
        <dbReference type="SAM" id="MobiDB-lite"/>
    </source>
</evidence>
<dbReference type="AlphaFoldDB" id="A0AAD9L6V5"/>
<name>A0AAD9L6V5_PAPLA</name>
<feature type="repeat" description="RCC1" evidence="1">
    <location>
        <begin position="492"/>
        <end position="545"/>
    </location>
</feature>
<sequence>MIQQRPTIPGKGPTLGDLSDGLLLGHVLPTLPAKDLITLSQVDRRFNKLSTENFLWERLIVRDHGYTPPPVYCHNSNTRMSLAEVYRRLCHCQPYVWGSTGHGRLGRDENTLDETSRSRGSVSSPILLYPNGRRARGVEKQAWEETFKETIERVTGTALEQRGSRLADDDDLGRIMKDSDELETWIDIQAATSGCAMRSSTGRVQVWGRLDGSWLDPVADDWTNPHFVVREPTIIPLPCKAVQMAFSTHHMILLDDDNLVWEMPYNFGRAYHHTSPFLCAPTTIGSARTPGHVIKIAAGLDFSVCLTAQGEIVIWYPKTKGYKASLTPKDQLNYTRYQASGPHLAWGKVGPGVCYLVPTIEKGMPSGTEPNAATTKENHCPSAEEKIIDIACGYTFIAARRANGEIWAKRAQDRRVLAGCPWVLVDEVSGMDVISVSAKDFSITTVTSSGLIRTVSHWDNERKDLSSALLKNETILDAQSTGSITLALTASGQVFSWGGKGLRNHLGLGPVEYSEHPQVVSFGQDDDFAYAIALGLKHSAALLFGPSDTSREIFPDHEVLRLRGGGEGGEGEKPAQTGDDEPSGPASRAIGNHPSPSGGLRAPMFRIGFAGRHAVRGGPSRAEMENANQESAGNAPPQGTRGRGGPMFRVGFAARGAANNAAVRGRGPSAK</sequence>
<dbReference type="Proteomes" id="UP001182556">
    <property type="component" value="Unassembled WGS sequence"/>
</dbReference>
<dbReference type="EMBL" id="JAODAN010000004">
    <property type="protein sequence ID" value="KAK1924907.1"/>
    <property type="molecule type" value="Genomic_DNA"/>
</dbReference>
<proteinExistence type="predicted"/>
<dbReference type="InterPro" id="IPR036047">
    <property type="entry name" value="F-box-like_dom_sf"/>
</dbReference>
<comment type="caution">
    <text evidence="4">The sequence shown here is derived from an EMBL/GenBank/DDBJ whole genome shotgun (WGS) entry which is preliminary data.</text>
</comment>
<dbReference type="InterPro" id="IPR000408">
    <property type="entry name" value="Reg_chr_condens"/>
</dbReference>
<dbReference type="InterPro" id="IPR009091">
    <property type="entry name" value="RCC1/BLIP-II"/>
</dbReference>
<dbReference type="Gene3D" id="1.20.1280.50">
    <property type="match status" value="1"/>
</dbReference>
<dbReference type="InterPro" id="IPR051553">
    <property type="entry name" value="Ran_GTPase-activating"/>
</dbReference>
<feature type="domain" description="F-box" evidence="3">
    <location>
        <begin position="23"/>
        <end position="59"/>
    </location>
</feature>
<evidence type="ECO:0000256" key="1">
    <source>
        <dbReference type="PROSITE-ProRule" id="PRU00235"/>
    </source>
</evidence>
<feature type="compositionally biased region" description="Basic and acidic residues" evidence="2">
    <location>
        <begin position="105"/>
        <end position="117"/>
    </location>
</feature>
<reference evidence="4" key="1">
    <citation type="submission" date="2023-02" db="EMBL/GenBank/DDBJ databases">
        <title>Identification and recombinant expression of a fungal hydrolase from Papiliotrema laurentii that hydrolyzes apple cutin and clears colloidal polyester polyurethane.</title>
        <authorList>
            <consortium name="DOE Joint Genome Institute"/>
            <person name="Roman V.A."/>
            <person name="Bojanowski C."/>
            <person name="Crable B.R."/>
            <person name="Wagner D.N."/>
            <person name="Hung C.S."/>
            <person name="Nadeau L.J."/>
            <person name="Schratz L."/>
            <person name="Haridas S."/>
            <person name="Pangilinan J."/>
            <person name="Lipzen A."/>
            <person name="Na H."/>
            <person name="Yan M."/>
            <person name="Ng V."/>
            <person name="Grigoriev I.V."/>
            <person name="Spatafora J.W."/>
            <person name="Barlow D."/>
            <person name="Biffinger J."/>
            <person name="Kelley-Loughnane N."/>
            <person name="Varaljay V.A."/>
            <person name="Crookes-Goodson W.J."/>
        </authorList>
    </citation>
    <scope>NUCLEOTIDE SEQUENCE</scope>
    <source>
        <strain evidence="4">5307AH</strain>
    </source>
</reference>
<evidence type="ECO:0000313" key="5">
    <source>
        <dbReference type="Proteomes" id="UP001182556"/>
    </source>
</evidence>
<gene>
    <name evidence="4" type="ORF">DB88DRAFT_487298</name>
</gene>
<feature type="region of interest" description="Disordered" evidence="2">
    <location>
        <begin position="561"/>
        <end position="603"/>
    </location>
</feature>
<dbReference type="SUPFAM" id="SSF81383">
    <property type="entry name" value="F-box domain"/>
    <property type="match status" value="1"/>
</dbReference>
<dbReference type="PANTHER" id="PTHR45982:SF1">
    <property type="entry name" value="REGULATOR OF CHROMOSOME CONDENSATION"/>
    <property type="match status" value="1"/>
</dbReference>
<dbReference type="Pfam" id="PF00415">
    <property type="entry name" value="RCC1"/>
    <property type="match status" value="1"/>
</dbReference>
<organism evidence="4 5">
    <name type="scientific">Papiliotrema laurentii</name>
    <name type="common">Cryptococcus laurentii</name>
    <dbReference type="NCBI Taxonomy" id="5418"/>
    <lineage>
        <taxon>Eukaryota</taxon>
        <taxon>Fungi</taxon>
        <taxon>Dikarya</taxon>
        <taxon>Basidiomycota</taxon>
        <taxon>Agaricomycotina</taxon>
        <taxon>Tremellomycetes</taxon>
        <taxon>Tremellales</taxon>
        <taxon>Rhynchogastremaceae</taxon>
        <taxon>Papiliotrema</taxon>
    </lineage>
</organism>
<evidence type="ECO:0000259" key="3">
    <source>
        <dbReference type="PROSITE" id="PS50181"/>
    </source>
</evidence>
<evidence type="ECO:0000313" key="4">
    <source>
        <dbReference type="EMBL" id="KAK1924907.1"/>
    </source>
</evidence>
<feature type="region of interest" description="Disordered" evidence="2">
    <location>
        <begin position="615"/>
        <end position="648"/>
    </location>
</feature>